<dbReference type="Pfam" id="PF00441">
    <property type="entry name" value="Acyl-CoA_dh_1"/>
    <property type="match status" value="1"/>
</dbReference>
<evidence type="ECO:0000256" key="8">
    <source>
        <dbReference type="ARBA" id="ARBA00023004"/>
    </source>
</evidence>
<dbReference type="GO" id="GO:0005737">
    <property type="term" value="C:cytoplasm"/>
    <property type="evidence" value="ECO:0007669"/>
    <property type="project" value="TreeGrafter"/>
</dbReference>
<dbReference type="SUPFAM" id="SSF47203">
    <property type="entry name" value="Acyl-CoA dehydrogenase C-terminal domain-like"/>
    <property type="match status" value="1"/>
</dbReference>
<dbReference type="InterPro" id="IPR046373">
    <property type="entry name" value="Acyl-CoA_Oxase/DH_mid-dom_sf"/>
</dbReference>
<keyword evidence="7" id="KW-0560">Oxidoreductase</keyword>
<dbReference type="GO" id="GO:0003995">
    <property type="term" value="F:acyl-CoA dehydrogenase activity"/>
    <property type="evidence" value="ECO:0007669"/>
    <property type="project" value="TreeGrafter"/>
</dbReference>
<dbReference type="GeneID" id="27689819"/>
<evidence type="ECO:0000256" key="6">
    <source>
        <dbReference type="ARBA" id="ARBA00022827"/>
    </source>
</evidence>
<dbReference type="PROSITE" id="PS00191">
    <property type="entry name" value="CYTOCHROME_B5_1"/>
    <property type="match status" value="1"/>
</dbReference>
<dbReference type="InterPro" id="IPR018506">
    <property type="entry name" value="Cyt_B5_heme-BS"/>
</dbReference>
<dbReference type="GO" id="GO:0050660">
    <property type="term" value="F:flavin adenine dinucleotide binding"/>
    <property type="evidence" value="ECO:0007669"/>
    <property type="project" value="InterPro"/>
</dbReference>
<evidence type="ECO:0000256" key="3">
    <source>
        <dbReference type="ARBA" id="ARBA00022617"/>
    </source>
</evidence>
<dbReference type="SMART" id="SM01117">
    <property type="entry name" value="Cyt-b5"/>
    <property type="match status" value="1"/>
</dbReference>
<feature type="domain" description="Cytochrome b5 heme-binding" evidence="9">
    <location>
        <begin position="7"/>
        <end position="83"/>
    </location>
</feature>
<dbReference type="SUPFAM" id="SSF55856">
    <property type="entry name" value="Cytochrome b5-like heme/steroid binding domain"/>
    <property type="match status" value="1"/>
</dbReference>
<dbReference type="InParanoid" id="A0A0L0HB12"/>
<dbReference type="InterPro" id="IPR009075">
    <property type="entry name" value="AcylCo_DH/oxidase_C"/>
</dbReference>
<keyword evidence="11" id="KW-1185">Reference proteome</keyword>
<dbReference type="OMA" id="MAFCASE"/>
<dbReference type="OrthoDB" id="10254877at2759"/>
<dbReference type="Gene3D" id="1.10.540.10">
    <property type="entry name" value="Acyl-CoA dehydrogenase/oxidase, N-terminal domain"/>
    <property type="match status" value="1"/>
</dbReference>
<dbReference type="AlphaFoldDB" id="A0A0L0HB12"/>
<keyword evidence="6" id="KW-0274">FAD</keyword>
<evidence type="ECO:0000256" key="2">
    <source>
        <dbReference type="ARBA" id="ARBA00009347"/>
    </source>
</evidence>
<dbReference type="eggNOG" id="KOG0537">
    <property type="taxonomic scope" value="Eukaryota"/>
</dbReference>
<dbReference type="Pfam" id="PF00173">
    <property type="entry name" value="Cyt-b5"/>
    <property type="match status" value="1"/>
</dbReference>
<dbReference type="GO" id="GO:0046872">
    <property type="term" value="F:metal ion binding"/>
    <property type="evidence" value="ECO:0007669"/>
    <property type="project" value="UniProtKB-KW"/>
</dbReference>
<keyword evidence="4" id="KW-0285">Flavoprotein</keyword>
<dbReference type="InterPro" id="IPR037069">
    <property type="entry name" value="AcylCoA_DH/ox_N_sf"/>
</dbReference>
<evidence type="ECO:0000313" key="11">
    <source>
        <dbReference type="Proteomes" id="UP000053201"/>
    </source>
</evidence>
<keyword evidence="5" id="KW-0479">Metal-binding</keyword>
<dbReference type="Gene3D" id="3.10.120.10">
    <property type="entry name" value="Cytochrome b5-like heme/steroid binding domain"/>
    <property type="match status" value="1"/>
</dbReference>
<dbReference type="InterPro" id="IPR036400">
    <property type="entry name" value="Cyt_B5-like_heme/steroid_sf"/>
</dbReference>
<dbReference type="Pfam" id="PF02770">
    <property type="entry name" value="Acyl-CoA_dh_M"/>
    <property type="match status" value="1"/>
</dbReference>
<dbReference type="GO" id="GO:0033539">
    <property type="term" value="P:fatty acid beta-oxidation using acyl-CoA dehydrogenase"/>
    <property type="evidence" value="ECO:0007669"/>
    <property type="project" value="TreeGrafter"/>
</dbReference>
<dbReference type="Gene3D" id="1.20.140.10">
    <property type="entry name" value="Butyryl-CoA Dehydrogenase, subunit A, domain 3"/>
    <property type="match status" value="1"/>
</dbReference>
<dbReference type="RefSeq" id="XP_016606156.1">
    <property type="nucleotide sequence ID" value="XM_016754725.1"/>
</dbReference>
<dbReference type="InterPro" id="IPR006091">
    <property type="entry name" value="Acyl-CoA_Oxase/DH_mid-dom"/>
</dbReference>
<dbReference type="Pfam" id="PF02771">
    <property type="entry name" value="Acyl-CoA_dh_N"/>
    <property type="match status" value="1"/>
</dbReference>
<keyword evidence="8" id="KW-0408">Iron</keyword>
<keyword evidence="3" id="KW-0349">Heme</keyword>
<name>A0A0L0HB12_SPIPD</name>
<evidence type="ECO:0000256" key="7">
    <source>
        <dbReference type="ARBA" id="ARBA00023002"/>
    </source>
</evidence>
<dbReference type="InterPro" id="IPR050741">
    <property type="entry name" value="Acyl-CoA_dehydrogenase"/>
</dbReference>
<dbReference type="InterPro" id="IPR009100">
    <property type="entry name" value="AcylCoA_DH/oxidase_NM_dom_sf"/>
</dbReference>
<dbReference type="VEuPathDB" id="FungiDB:SPPG_06525"/>
<gene>
    <name evidence="10" type="ORF">SPPG_06525</name>
</gene>
<evidence type="ECO:0000313" key="10">
    <source>
        <dbReference type="EMBL" id="KNC98116.1"/>
    </source>
</evidence>
<sequence>MAPTKTLRQVTREEVAKNNTESSCWIIVDSYVYDLTKFLGLHPGGEGVILKVAGKDATEEFYGLHRQEVMDKFGPRYIIGQIAGEKPKLDLTKPGEYSKVPYAEAGYLQGRPSPFYKESHIRFRDAIRKFYDDELTADAPTMDAMGEAPDRETYQKMGKIGLLACRLGPGPHLKVVPELPGGVKPEEFDYFHELISHEETTRLGIYGFAEGLASGMVIGLPPVLAFGPKWMKEKVVPEVLSGNKIICLAITEPTVGSDVAGLSTTAVKTPDGKHYIVNGVKKWITNGSFSDYFTTAVRTGGPGMGGISMLLIPRSEGVETKIIKTSGTTSAGTAYVTFDNVKVPVENLIGGENKGFQVIMANFNHERWSMVVGGTRAARLVTEECFKWANQRMVFGKKLIEQPVIRLKLAEMLAAVETLQGALEVVTYQMTKLSYKEQALHLAGPLALLKYQTTRFTQRVSDNAVQIFGGRAITRTGMGRVIEAFQRTNKFGAILGGSEEIMADLGVRQAMKNFPQARL</sequence>
<accession>A0A0L0HB12</accession>
<evidence type="ECO:0000256" key="1">
    <source>
        <dbReference type="ARBA" id="ARBA00001974"/>
    </source>
</evidence>
<dbReference type="PROSITE" id="PS50255">
    <property type="entry name" value="CYTOCHROME_B5_2"/>
    <property type="match status" value="1"/>
</dbReference>
<organism evidence="10 11">
    <name type="scientific">Spizellomyces punctatus (strain DAOM BR117)</name>
    <dbReference type="NCBI Taxonomy" id="645134"/>
    <lineage>
        <taxon>Eukaryota</taxon>
        <taxon>Fungi</taxon>
        <taxon>Fungi incertae sedis</taxon>
        <taxon>Chytridiomycota</taxon>
        <taxon>Chytridiomycota incertae sedis</taxon>
        <taxon>Chytridiomycetes</taxon>
        <taxon>Spizellomycetales</taxon>
        <taxon>Spizellomycetaceae</taxon>
        <taxon>Spizellomyces</taxon>
    </lineage>
</organism>
<reference evidence="10 11" key="1">
    <citation type="submission" date="2009-08" db="EMBL/GenBank/DDBJ databases">
        <title>The Genome Sequence of Spizellomyces punctatus strain DAOM BR117.</title>
        <authorList>
            <consortium name="The Broad Institute Genome Sequencing Platform"/>
            <person name="Russ C."/>
            <person name="Cuomo C."/>
            <person name="Shea T."/>
            <person name="Young S.K."/>
            <person name="Zeng Q."/>
            <person name="Koehrsen M."/>
            <person name="Haas B."/>
            <person name="Borodovsky M."/>
            <person name="Guigo R."/>
            <person name="Alvarado L."/>
            <person name="Berlin A."/>
            <person name="Bochicchio J."/>
            <person name="Borenstein D."/>
            <person name="Chapman S."/>
            <person name="Chen Z."/>
            <person name="Engels R."/>
            <person name="Freedman E."/>
            <person name="Gellesch M."/>
            <person name="Goldberg J."/>
            <person name="Griggs A."/>
            <person name="Gujja S."/>
            <person name="Heiman D."/>
            <person name="Hepburn T."/>
            <person name="Howarth C."/>
            <person name="Jen D."/>
            <person name="Larson L."/>
            <person name="Lewis B."/>
            <person name="Mehta T."/>
            <person name="Park D."/>
            <person name="Pearson M."/>
            <person name="Roberts A."/>
            <person name="Saif S."/>
            <person name="Shenoy N."/>
            <person name="Sisk P."/>
            <person name="Stolte C."/>
            <person name="Sykes S."/>
            <person name="Thomson T."/>
            <person name="Walk T."/>
            <person name="White J."/>
            <person name="Yandava C."/>
            <person name="Burger G."/>
            <person name="Gray M.W."/>
            <person name="Holland P.W.H."/>
            <person name="King N."/>
            <person name="Lang F.B.F."/>
            <person name="Roger A.J."/>
            <person name="Ruiz-Trillo I."/>
            <person name="Lander E."/>
            <person name="Nusbaum C."/>
        </authorList>
    </citation>
    <scope>NUCLEOTIDE SEQUENCE [LARGE SCALE GENOMIC DNA]</scope>
    <source>
        <strain evidence="10 11">DAOM BR117</strain>
    </source>
</reference>
<dbReference type="GO" id="GO:0020037">
    <property type="term" value="F:heme binding"/>
    <property type="evidence" value="ECO:0007669"/>
    <property type="project" value="InterPro"/>
</dbReference>
<dbReference type="PANTHER" id="PTHR48083:SF28">
    <property type="entry name" value="ACYL-COA DEHYDROGENASE FAMILY PROTEIN (AFU_ORTHOLOGUE AFUA_6G10880)-RELATED"/>
    <property type="match status" value="1"/>
</dbReference>
<dbReference type="InterPro" id="IPR036250">
    <property type="entry name" value="AcylCo_DH-like_C"/>
</dbReference>
<protein>
    <recommendedName>
        <fullName evidence="9">Cytochrome b5 heme-binding domain-containing protein</fullName>
    </recommendedName>
</protein>
<dbReference type="STRING" id="645134.A0A0L0HB12"/>
<dbReference type="PANTHER" id="PTHR48083">
    <property type="entry name" value="MEDIUM-CHAIN SPECIFIC ACYL-COA DEHYDROGENASE, MITOCHONDRIAL-RELATED"/>
    <property type="match status" value="1"/>
</dbReference>
<dbReference type="InterPro" id="IPR013786">
    <property type="entry name" value="AcylCoA_DH/ox_N"/>
</dbReference>
<comment type="similarity">
    <text evidence="2">Belongs to the acyl-CoA dehydrogenase family.</text>
</comment>
<dbReference type="EMBL" id="KQ257461">
    <property type="protein sequence ID" value="KNC98116.1"/>
    <property type="molecule type" value="Genomic_DNA"/>
</dbReference>
<dbReference type="PRINTS" id="PR00363">
    <property type="entry name" value="CYTOCHROMEB5"/>
</dbReference>
<evidence type="ECO:0000259" key="9">
    <source>
        <dbReference type="PROSITE" id="PS50255"/>
    </source>
</evidence>
<dbReference type="SUPFAM" id="SSF56645">
    <property type="entry name" value="Acyl-CoA dehydrogenase NM domain-like"/>
    <property type="match status" value="1"/>
</dbReference>
<proteinExistence type="inferred from homology"/>
<dbReference type="eggNOG" id="KOG0137">
    <property type="taxonomic scope" value="Eukaryota"/>
</dbReference>
<dbReference type="Gene3D" id="2.40.110.10">
    <property type="entry name" value="Butyryl-CoA Dehydrogenase, subunit A, domain 2"/>
    <property type="match status" value="1"/>
</dbReference>
<comment type="cofactor">
    <cofactor evidence="1">
        <name>FAD</name>
        <dbReference type="ChEBI" id="CHEBI:57692"/>
    </cofactor>
</comment>
<dbReference type="Proteomes" id="UP000053201">
    <property type="component" value="Unassembled WGS sequence"/>
</dbReference>
<dbReference type="InterPro" id="IPR001199">
    <property type="entry name" value="Cyt_B5-like_heme/steroid-bd"/>
</dbReference>
<evidence type="ECO:0000256" key="4">
    <source>
        <dbReference type="ARBA" id="ARBA00022630"/>
    </source>
</evidence>
<evidence type="ECO:0000256" key="5">
    <source>
        <dbReference type="ARBA" id="ARBA00022723"/>
    </source>
</evidence>